<comment type="caution">
    <text evidence="6">The sequence shown here is derived from an EMBL/GenBank/DDBJ whole genome shotgun (WGS) entry which is preliminary data.</text>
</comment>
<evidence type="ECO:0000256" key="4">
    <source>
        <dbReference type="NCBIfam" id="TIGR02403"/>
    </source>
</evidence>
<evidence type="ECO:0000313" key="7">
    <source>
        <dbReference type="Proteomes" id="UP000051686"/>
    </source>
</evidence>
<dbReference type="EMBL" id="AZEH01000020">
    <property type="protein sequence ID" value="KRL05923.1"/>
    <property type="molecule type" value="Genomic_DNA"/>
</dbReference>
<dbReference type="Pfam" id="PF00128">
    <property type="entry name" value="Alpha-amylase"/>
    <property type="match status" value="1"/>
</dbReference>
<dbReference type="FunFam" id="2.60.40.1180:FF:000007">
    <property type="entry name" value="Sucrose isomerase"/>
    <property type="match status" value="1"/>
</dbReference>
<dbReference type="SUPFAM" id="SSF51445">
    <property type="entry name" value="(Trans)glycosidases"/>
    <property type="match status" value="1"/>
</dbReference>
<dbReference type="InterPro" id="IPR032091">
    <property type="entry name" value="Malt_amylase-like_C"/>
</dbReference>
<dbReference type="Gene3D" id="2.60.40.1180">
    <property type="entry name" value="Golgi alpha-mannosidase II"/>
    <property type="match status" value="1"/>
</dbReference>
<protein>
    <recommendedName>
        <fullName evidence="4">Alpha,alpha-phosphotrehalase</fullName>
        <ecNumber evidence="4">3.2.1.93</ecNumber>
    </recommendedName>
</protein>
<comment type="similarity">
    <text evidence="1">Belongs to the glycosyl hydrolase 13 family.</text>
</comment>
<dbReference type="Gene3D" id="3.20.20.80">
    <property type="entry name" value="Glycosidases"/>
    <property type="match status" value="1"/>
</dbReference>
<dbReference type="InterPro" id="IPR006047">
    <property type="entry name" value="GH13_cat_dom"/>
</dbReference>
<dbReference type="GO" id="GO:0005737">
    <property type="term" value="C:cytoplasm"/>
    <property type="evidence" value="ECO:0007669"/>
    <property type="project" value="UniProtKB-UniRule"/>
</dbReference>
<dbReference type="CDD" id="cd11333">
    <property type="entry name" value="AmyAc_SI_OligoGlu_DGase"/>
    <property type="match status" value="1"/>
</dbReference>
<dbReference type="FunFam" id="3.20.20.80:FF:000064">
    <property type="entry name" value="Oligo-1,6-glucosidase"/>
    <property type="match status" value="1"/>
</dbReference>
<dbReference type="GO" id="GO:0005993">
    <property type="term" value="P:trehalose catabolic process"/>
    <property type="evidence" value="ECO:0007669"/>
    <property type="project" value="InterPro"/>
</dbReference>
<dbReference type="NCBIfam" id="TIGR02403">
    <property type="entry name" value="trehalose_treC"/>
    <property type="match status" value="1"/>
</dbReference>
<accession>A0A0R1MMV5</accession>
<organism evidence="6 7">
    <name type="scientific">Liquorilactobacillus oeni DSM 19972</name>
    <dbReference type="NCBI Taxonomy" id="1423777"/>
    <lineage>
        <taxon>Bacteria</taxon>
        <taxon>Bacillati</taxon>
        <taxon>Bacillota</taxon>
        <taxon>Bacilli</taxon>
        <taxon>Lactobacillales</taxon>
        <taxon>Lactobacillaceae</taxon>
        <taxon>Liquorilactobacillus</taxon>
    </lineage>
</organism>
<dbReference type="SMART" id="SM00642">
    <property type="entry name" value="Aamy"/>
    <property type="match status" value="1"/>
</dbReference>
<dbReference type="SUPFAM" id="SSF51011">
    <property type="entry name" value="Glycosyl hydrolase domain"/>
    <property type="match status" value="1"/>
</dbReference>
<dbReference type="STRING" id="1423777.FD46_GL000686"/>
<keyword evidence="7" id="KW-1185">Reference proteome</keyword>
<reference evidence="6 7" key="1">
    <citation type="journal article" date="2015" name="Genome Announc.">
        <title>Expanding the biotechnology potential of lactobacilli through comparative genomics of 213 strains and associated genera.</title>
        <authorList>
            <person name="Sun Z."/>
            <person name="Harris H.M."/>
            <person name="McCann A."/>
            <person name="Guo C."/>
            <person name="Argimon S."/>
            <person name="Zhang W."/>
            <person name="Yang X."/>
            <person name="Jeffery I.B."/>
            <person name="Cooney J.C."/>
            <person name="Kagawa T.F."/>
            <person name="Liu W."/>
            <person name="Song Y."/>
            <person name="Salvetti E."/>
            <person name="Wrobel A."/>
            <person name="Rasinkangas P."/>
            <person name="Parkhill J."/>
            <person name="Rea M.C."/>
            <person name="O'Sullivan O."/>
            <person name="Ritari J."/>
            <person name="Douillard F.P."/>
            <person name="Paul Ross R."/>
            <person name="Yang R."/>
            <person name="Briner A.E."/>
            <person name="Felis G.E."/>
            <person name="de Vos W.M."/>
            <person name="Barrangou R."/>
            <person name="Klaenhammer T.R."/>
            <person name="Caufield P.W."/>
            <person name="Cui Y."/>
            <person name="Zhang H."/>
            <person name="O'Toole P.W."/>
        </authorList>
    </citation>
    <scope>NUCLEOTIDE SEQUENCE [LARGE SCALE GENOMIC DNA]</scope>
    <source>
        <strain evidence="6 7">DSM 19972</strain>
    </source>
</reference>
<dbReference type="GO" id="GO:0008788">
    <property type="term" value="F:alpha,alpha-phosphotrehalase activity"/>
    <property type="evidence" value="ECO:0007669"/>
    <property type="project" value="UniProtKB-UniRule"/>
</dbReference>
<keyword evidence="3" id="KW-0326">Glycosidase</keyword>
<gene>
    <name evidence="6" type="ORF">FD46_GL000686</name>
</gene>
<evidence type="ECO:0000313" key="6">
    <source>
        <dbReference type="EMBL" id="KRL05923.1"/>
    </source>
</evidence>
<dbReference type="NCBIfam" id="NF008183">
    <property type="entry name" value="PRK10933.1"/>
    <property type="match status" value="1"/>
</dbReference>
<dbReference type="Proteomes" id="UP000051686">
    <property type="component" value="Unassembled WGS sequence"/>
</dbReference>
<name>A0A0R1MMV5_9LACO</name>
<evidence type="ECO:0000256" key="3">
    <source>
        <dbReference type="ARBA" id="ARBA00023295"/>
    </source>
</evidence>
<dbReference type="InterPro" id="IPR013780">
    <property type="entry name" value="Glyco_hydro_b"/>
</dbReference>
<evidence type="ECO:0000256" key="2">
    <source>
        <dbReference type="ARBA" id="ARBA00022801"/>
    </source>
</evidence>
<sequence length="561" mass="65518">MFMNTTDYYRKLGQKVIYQIYPKSFYDSNGDGIGDLRGIIQKIPYIEKLNVDMIWFNPFFVSPQNDNGYDIADYYKIDPRFGTMADFKELEQRLKEIHVDVMLDMVLNHCSTSHPWFQKALAGDPKYRAYFYIRPSKKDGSVPTNWQSKFGGSAWKKFGNSSDYYLHLYDPTQADLDWHNPDVRKEAAQIVNFWRNKGVKGFRFDVINVTGKDTNLRNSTDPQQEKKLYTDTPVVHTYLKELNQNSFGRDSSIITVGEMSSTTVNNSIAYTQPQNHELSMVFTFHHLKVDYKNGNKWKTIPFDFAALKKLLFEWQTELDRHGGWNALFWNNHDQPRALNRFGNVHEYREKSAEMLALVLHLLRGTPYIYQGEELGMPNPSYSEISSYNDVETKNAYNALLKKGYSEQEAFKAVSLKSRDNSRTPMQWNATKYAGFSTTKPWLMPTNQAKINVERELAHGEIFEFYQKLIQLRKTEELIAIGHFEALFAEHPQVFAYRRFLNEQQIIVLANFYEKETSIEIPKKLQGQVSLLLGNYPFKYNEQLPKKLKLRPYEALAFKPLS</sequence>
<dbReference type="Gene3D" id="3.90.400.10">
    <property type="entry name" value="Oligo-1,6-glucosidase, Domain 2"/>
    <property type="match status" value="1"/>
</dbReference>
<dbReference type="EC" id="3.2.1.93" evidence="4"/>
<dbReference type="PATRIC" id="fig|1423777.3.peg.706"/>
<proteinExistence type="inferred from homology"/>
<evidence type="ECO:0000259" key="5">
    <source>
        <dbReference type="SMART" id="SM00642"/>
    </source>
</evidence>
<dbReference type="Pfam" id="PF16657">
    <property type="entry name" value="Malt_amylase_C"/>
    <property type="match status" value="1"/>
</dbReference>
<dbReference type="AlphaFoldDB" id="A0A0R1MMV5"/>
<keyword evidence="2 6" id="KW-0378">Hydrolase</keyword>
<dbReference type="GO" id="GO:0004556">
    <property type="term" value="F:alpha-amylase activity"/>
    <property type="evidence" value="ECO:0007669"/>
    <property type="project" value="TreeGrafter"/>
</dbReference>
<dbReference type="InterPro" id="IPR017853">
    <property type="entry name" value="GH"/>
</dbReference>
<dbReference type="InterPro" id="IPR012769">
    <property type="entry name" value="Trehalose_TreC"/>
</dbReference>
<dbReference type="InterPro" id="IPR045857">
    <property type="entry name" value="O16G_dom_2"/>
</dbReference>
<evidence type="ECO:0000256" key="1">
    <source>
        <dbReference type="ARBA" id="ARBA00008061"/>
    </source>
</evidence>
<dbReference type="PANTHER" id="PTHR10357">
    <property type="entry name" value="ALPHA-AMYLASE FAMILY MEMBER"/>
    <property type="match status" value="1"/>
</dbReference>
<dbReference type="PANTHER" id="PTHR10357:SF217">
    <property type="entry name" value="TREHALOSE-6-PHOSPHATE HYDROLASE"/>
    <property type="match status" value="1"/>
</dbReference>
<feature type="domain" description="Glycosyl hydrolase family 13 catalytic" evidence="5">
    <location>
        <begin position="19"/>
        <end position="422"/>
    </location>
</feature>